<organism evidence="2 3">
    <name type="scientific">Afipia massiliensis</name>
    <dbReference type="NCBI Taxonomy" id="211460"/>
    <lineage>
        <taxon>Bacteria</taxon>
        <taxon>Pseudomonadati</taxon>
        <taxon>Pseudomonadota</taxon>
        <taxon>Alphaproteobacteria</taxon>
        <taxon>Hyphomicrobiales</taxon>
        <taxon>Nitrobacteraceae</taxon>
        <taxon>Afipia</taxon>
    </lineage>
</organism>
<dbReference type="InterPro" id="IPR050276">
    <property type="entry name" value="MshD_Acetyltransferase"/>
</dbReference>
<dbReference type="EMBL" id="LBIA02000001">
    <property type="protein sequence ID" value="TKT71672.1"/>
    <property type="molecule type" value="Genomic_DNA"/>
</dbReference>
<dbReference type="CDD" id="cd04301">
    <property type="entry name" value="NAT_SF"/>
    <property type="match status" value="1"/>
</dbReference>
<proteinExistence type="predicted"/>
<dbReference type="OrthoDB" id="2135706at2"/>
<evidence type="ECO:0000313" key="3">
    <source>
        <dbReference type="Proteomes" id="UP000034832"/>
    </source>
</evidence>
<dbReference type="RefSeq" id="WP_046827779.1">
    <property type="nucleotide sequence ID" value="NZ_LBIA02000001.1"/>
</dbReference>
<sequence length="149" mass="16647">MSAPFTLRPYAAGDENAAIDLWHRTWQQAYPSIDFAQRLEGWRARWRDELVPAAQIVVAEQNGKMAGFITIDASGYLDQLVVAPEAWGSDLGNVLIAEAKMMAPDGITLLVNTDNARAIRFYERNGFIHTHDDVNPVSGRKVYGMAWKP</sequence>
<dbReference type="Proteomes" id="UP000034832">
    <property type="component" value="Unassembled WGS sequence"/>
</dbReference>
<reference evidence="2" key="1">
    <citation type="submission" date="2019-04" db="EMBL/GenBank/DDBJ databases">
        <title>Whole genome sequencing of cave bacteria.</title>
        <authorList>
            <person name="Gan H.M."/>
            <person name="Barton H."/>
            <person name="Savka M.A."/>
        </authorList>
    </citation>
    <scope>NUCLEOTIDE SEQUENCE [LARGE SCALE GENOMIC DNA]</scope>
    <source>
        <strain evidence="2">LC387</strain>
    </source>
</reference>
<comment type="caution">
    <text evidence="2">The sequence shown here is derived from an EMBL/GenBank/DDBJ whole genome shotgun (WGS) entry which is preliminary data.</text>
</comment>
<dbReference type="PANTHER" id="PTHR43617:SF33">
    <property type="entry name" value="SPORE COAT POLYSACCHARIDE BIOSYNTHESIS PROTEIN SPSD"/>
    <property type="match status" value="1"/>
</dbReference>
<dbReference type="PANTHER" id="PTHR43617">
    <property type="entry name" value="L-AMINO ACID N-ACETYLTRANSFERASE"/>
    <property type="match status" value="1"/>
</dbReference>
<dbReference type="InterPro" id="IPR016181">
    <property type="entry name" value="Acyl_CoA_acyltransferase"/>
</dbReference>
<evidence type="ECO:0000313" key="2">
    <source>
        <dbReference type="EMBL" id="TKT71672.1"/>
    </source>
</evidence>
<dbReference type="GO" id="GO:0016747">
    <property type="term" value="F:acyltransferase activity, transferring groups other than amino-acyl groups"/>
    <property type="evidence" value="ECO:0007669"/>
    <property type="project" value="InterPro"/>
</dbReference>
<protein>
    <submittedName>
        <fullName evidence="2">GNAT family N-acetyltransferase</fullName>
    </submittedName>
</protein>
<evidence type="ECO:0000259" key="1">
    <source>
        <dbReference type="PROSITE" id="PS51186"/>
    </source>
</evidence>
<dbReference type="STRING" id="211460.YH63_09240"/>
<dbReference type="InterPro" id="IPR000182">
    <property type="entry name" value="GNAT_dom"/>
</dbReference>
<accession>A0A4U6BMY2</accession>
<dbReference type="AlphaFoldDB" id="A0A4U6BMY2"/>
<gene>
    <name evidence="2" type="ORF">YH63_009735</name>
</gene>
<dbReference type="Pfam" id="PF13673">
    <property type="entry name" value="Acetyltransf_10"/>
    <property type="match status" value="1"/>
</dbReference>
<dbReference type="PROSITE" id="PS51186">
    <property type="entry name" value="GNAT"/>
    <property type="match status" value="1"/>
</dbReference>
<feature type="domain" description="N-acetyltransferase" evidence="1">
    <location>
        <begin position="5"/>
        <end position="149"/>
    </location>
</feature>
<keyword evidence="3" id="KW-1185">Reference proteome</keyword>
<name>A0A4U6BMY2_9BRAD</name>
<dbReference type="Gene3D" id="3.40.630.30">
    <property type="match status" value="1"/>
</dbReference>
<dbReference type="SUPFAM" id="SSF55729">
    <property type="entry name" value="Acyl-CoA N-acyltransferases (Nat)"/>
    <property type="match status" value="1"/>
</dbReference>